<dbReference type="AlphaFoldDB" id="A0A839V922"/>
<dbReference type="CDD" id="cd07042">
    <property type="entry name" value="STAS_SulP_like_sulfate_transporter"/>
    <property type="match status" value="1"/>
</dbReference>
<evidence type="ECO:0000256" key="2">
    <source>
        <dbReference type="ARBA" id="ARBA00022692"/>
    </source>
</evidence>
<reference evidence="8 9" key="1">
    <citation type="submission" date="2020-08" db="EMBL/GenBank/DDBJ databases">
        <title>Genomic Encyclopedia of Type Strains, Phase III (KMG-III): the genomes of soil and plant-associated and newly described type strains.</title>
        <authorList>
            <person name="Whitman W."/>
        </authorList>
    </citation>
    <scope>NUCLEOTIDE SEQUENCE [LARGE SCALE GENOMIC DNA]</scope>
    <source>
        <strain evidence="8 9">CECT 7282</strain>
    </source>
</reference>
<dbReference type="InterPro" id="IPR002645">
    <property type="entry name" value="STAS_dom"/>
</dbReference>
<proteinExistence type="predicted"/>
<dbReference type="GO" id="GO:0055085">
    <property type="term" value="P:transmembrane transport"/>
    <property type="evidence" value="ECO:0007669"/>
    <property type="project" value="InterPro"/>
</dbReference>
<feature type="transmembrane region" description="Helical" evidence="6">
    <location>
        <begin position="134"/>
        <end position="153"/>
    </location>
</feature>
<keyword evidence="3 6" id="KW-1133">Transmembrane helix</keyword>
<feature type="domain" description="STAS" evidence="7">
    <location>
        <begin position="471"/>
        <end position="574"/>
    </location>
</feature>
<feature type="transmembrane region" description="Helical" evidence="6">
    <location>
        <begin position="365"/>
        <end position="395"/>
    </location>
</feature>
<feature type="transmembrane region" description="Helical" evidence="6">
    <location>
        <begin position="207"/>
        <end position="228"/>
    </location>
</feature>
<evidence type="ECO:0000256" key="1">
    <source>
        <dbReference type="ARBA" id="ARBA00004141"/>
    </source>
</evidence>
<dbReference type="NCBIfam" id="NF008660">
    <property type="entry name" value="PRK11660.1"/>
    <property type="match status" value="1"/>
</dbReference>
<gene>
    <name evidence="8" type="ORF">FHR94_001628</name>
</gene>
<evidence type="ECO:0000313" key="8">
    <source>
        <dbReference type="EMBL" id="MBB3190395.1"/>
    </source>
</evidence>
<evidence type="ECO:0000313" key="9">
    <source>
        <dbReference type="Proteomes" id="UP000547614"/>
    </source>
</evidence>
<dbReference type="InterPro" id="IPR036513">
    <property type="entry name" value="STAS_dom_sf"/>
</dbReference>
<dbReference type="GO" id="GO:0016020">
    <property type="term" value="C:membrane"/>
    <property type="evidence" value="ECO:0007669"/>
    <property type="project" value="UniProtKB-SubCell"/>
</dbReference>
<feature type="transmembrane region" description="Helical" evidence="6">
    <location>
        <begin position="415"/>
        <end position="446"/>
    </location>
</feature>
<name>A0A839V922_9GAMM</name>
<evidence type="ECO:0000256" key="3">
    <source>
        <dbReference type="ARBA" id="ARBA00022989"/>
    </source>
</evidence>
<organism evidence="8 9">
    <name type="scientific">Halomonas cerina</name>
    <dbReference type="NCBI Taxonomy" id="447424"/>
    <lineage>
        <taxon>Bacteria</taxon>
        <taxon>Pseudomonadati</taxon>
        <taxon>Pseudomonadota</taxon>
        <taxon>Gammaproteobacteria</taxon>
        <taxon>Oceanospirillales</taxon>
        <taxon>Halomonadaceae</taxon>
        <taxon>Halomonas</taxon>
    </lineage>
</organism>
<feature type="transmembrane region" description="Helical" evidence="6">
    <location>
        <begin position="101"/>
        <end position="122"/>
    </location>
</feature>
<protein>
    <submittedName>
        <fullName evidence="8">SulP family sulfate permease</fullName>
    </submittedName>
</protein>
<dbReference type="PANTHER" id="PTHR11814">
    <property type="entry name" value="SULFATE TRANSPORTER"/>
    <property type="match status" value="1"/>
</dbReference>
<dbReference type="PROSITE" id="PS50801">
    <property type="entry name" value="STAS"/>
    <property type="match status" value="1"/>
</dbReference>
<dbReference type="SUPFAM" id="SSF52091">
    <property type="entry name" value="SpoIIaa-like"/>
    <property type="match status" value="1"/>
</dbReference>
<dbReference type="InterPro" id="IPR011547">
    <property type="entry name" value="SLC26A/SulP_dom"/>
</dbReference>
<dbReference type="Proteomes" id="UP000547614">
    <property type="component" value="Unassembled WGS sequence"/>
</dbReference>
<keyword evidence="9" id="KW-1185">Reference proteome</keyword>
<dbReference type="Gene3D" id="3.30.750.24">
    <property type="entry name" value="STAS domain"/>
    <property type="match status" value="1"/>
</dbReference>
<dbReference type="Pfam" id="PF00916">
    <property type="entry name" value="Sulfate_transp"/>
    <property type="match status" value="1"/>
</dbReference>
<dbReference type="EMBL" id="JACHXP010000006">
    <property type="protein sequence ID" value="MBB3190395.1"/>
    <property type="molecule type" value="Genomic_DNA"/>
</dbReference>
<comment type="caution">
    <text evidence="8">The sequence shown here is derived from an EMBL/GenBank/DDBJ whole genome shotgun (WGS) entry which is preliminary data.</text>
</comment>
<keyword evidence="4 6" id="KW-0472">Membrane</keyword>
<accession>A0A839V922</accession>
<dbReference type="Pfam" id="PF01740">
    <property type="entry name" value="STAS"/>
    <property type="match status" value="1"/>
</dbReference>
<dbReference type="RefSeq" id="WP_183325129.1">
    <property type="nucleotide sequence ID" value="NZ_JACHXP010000006.1"/>
</dbReference>
<keyword evidence="2 6" id="KW-0812">Transmembrane</keyword>
<evidence type="ECO:0000256" key="5">
    <source>
        <dbReference type="SAM" id="MobiDB-lite"/>
    </source>
</evidence>
<sequence>MARHRPSLPIPGIAAGLRAAWRDGYGLGDLRHDVMAGVTVGTVAVPLSMALAIATGVPPQHGLYTAIVAGVLIALTGGSRVNVSGPTAAFVVILFPIVQQYGLGGLLIATMMAGMILVVLGITGMGRLIQYVPYPVVLGFTAGIAVVIAVLQVPDFLGLQVGQLGEHFVDNLGRIAVSLPTLDPLELGIGAFTLGVLLLWPRLRLPVPAPLVGLVAGALAAYGANLWLAGSGAEVETIASRFTWSADGTTGSGIPPIAPSFVAPWRLPGADGESLVLDFALIRALLGPAFAIAMLGAIESLLCAVVSDGLTRTRHDPNAELIGQGLGNIVAPLFGGITATAAIARTATNIRSGARSPIAAVVHALVVLLAVVALAGLLGLVPMAALAALLFIVAWNMSEARHFLHTLRSAPPGDVAILVTCFTLTVLFDMVLAVAVGIGLAAALFIRRMSLLTQTQRVDTEAHGAIDALPDAVALYDINGPLFFGAAEKALTSLHLVAPRVRVVILDMHDVPSMDGTAIVALKALIDEMHREGVALVLVGLPTRILVKLRRAGIRRTVGRLTWCRELAHARRVARRWLGEEVTRRHPPRRPESGLYSQGAGRDSGT</sequence>
<feature type="transmembrane region" description="Helical" evidence="6">
    <location>
        <begin position="285"/>
        <end position="306"/>
    </location>
</feature>
<comment type="subcellular location">
    <subcellularLocation>
        <location evidence="1">Membrane</location>
        <topology evidence="1">Multi-pass membrane protein</topology>
    </subcellularLocation>
</comment>
<feature type="region of interest" description="Disordered" evidence="5">
    <location>
        <begin position="584"/>
        <end position="606"/>
    </location>
</feature>
<evidence type="ECO:0000256" key="4">
    <source>
        <dbReference type="ARBA" id="ARBA00023136"/>
    </source>
</evidence>
<feature type="transmembrane region" description="Helical" evidence="6">
    <location>
        <begin position="34"/>
        <end position="55"/>
    </location>
</feature>
<evidence type="ECO:0000259" key="7">
    <source>
        <dbReference type="PROSITE" id="PS50801"/>
    </source>
</evidence>
<dbReference type="InterPro" id="IPR001902">
    <property type="entry name" value="SLC26A/SulP_fam"/>
</dbReference>
<evidence type="ECO:0000256" key="6">
    <source>
        <dbReference type="SAM" id="Phobius"/>
    </source>
</evidence>
<feature type="transmembrane region" description="Helical" evidence="6">
    <location>
        <begin position="62"/>
        <end position="81"/>
    </location>
</feature>